<proteinExistence type="predicted"/>
<keyword evidence="2" id="KW-1185">Reference proteome</keyword>
<dbReference type="STRING" id="1314783.A0A165P770"/>
<evidence type="ECO:0000313" key="1">
    <source>
        <dbReference type="EMBL" id="KZT67850.1"/>
    </source>
</evidence>
<protein>
    <submittedName>
        <fullName evidence="1">Uncharacterized protein</fullName>
    </submittedName>
</protein>
<dbReference type="AlphaFoldDB" id="A0A165P770"/>
<reference evidence="1 2" key="1">
    <citation type="journal article" date="2016" name="Mol. Biol. Evol.">
        <title>Comparative Genomics of Early-Diverging Mushroom-Forming Fungi Provides Insights into the Origins of Lignocellulose Decay Capabilities.</title>
        <authorList>
            <person name="Nagy L.G."/>
            <person name="Riley R."/>
            <person name="Tritt A."/>
            <person name="Adam C."/>
            <person name="Daum C."/>
            <person name="Floudas D."/>
            <person name="Sun H."/>
            <person name="Yadav J.S."/>
            <person name="Pangilinan J."/>
            <person name="Larsson K.H."/>
            <person name="Matsuura K."/>
            <person name="Barry K."/>
            <person name="Labutti K."/>
            <person name="Kuo R."/>
            <person name="Ohm R.A."/>
            <person name="Bhattacharya S.S."/>
            <person name="Shirouzu T."/>
            <person name="Yoshinaga Y."/>
            <person name="Martin F.M."/>
            <person name="Grigoriev I.V."/>
            <person name="Hibbett D.S."/>
        </authorList>
    </citation>
    <scope>NUCLEOTIDE SEQUENCE [LARGE SCALE GENOMIC DNA]</scope>
    <source>
        <strain evidence="1 2">L-15889</strain>
    </source>
</reference>
<gene>
    <name evidence="1" type="ORF">DAEQUDRAFT_374718</name>
</gene>
<accession>A0A165P770</accession>
<dbReference type="OrthoDB" id="2780918at2759"/>
<name>A0A165P770_9APHY</name>
<evidence type="ECO:0000313" key="2">
    <source>
        <dbReference type="Proteomes" id="UP000076727"/>
    </source>
</evidence>
<dbReference type="EMBL" id="KV429072">
    <property type="protein sequence ID" value="KZT67850.1"/>
    <property type="molecule type" value="Genomic_DNA"/>
</dbReference>
<sequence length="206" mass="23737">MNSPRLRLLDIRLSDARIGSESLESWMETIPPTLHTLPIICLRLLITDICHALSKIFETGIEDLSEEDIVNTLPILLAKSIPSLLYLAVGIGGESYDIYSRSWRFTGTTSWWRPLREQDEVRLEPIFAETGERVMALIDSAEFEATLRFDGKYQRNIRHNMANRPHTNPRRFTLQLPSLFMTTNVSDRSDHIDLLSWIRRLAVDIS</sequence>
<dbReference type="Proteomes" id="UP000076727">
    <property type="component" value="Unassembled WGS sequence"/>
</dbReference>
<organism evidence="1 2">
    <name type="scientific">Daedalea quercina L-15889</name>
    <dbReference type="NCBI Taxonomy" id="1314783"/>
    <lineage>
        <taxon>Eukaryota</taxon>
        <taxon>Fungi</taxon>
        <taxon>Dikarya</taxon>
        <taxon>Basidiomycota</taxon>
        <taxon>Agaricomycotina</taxon>
        <taxon>Agaricomycetes</taxon>
        <taxon>Polyporales</taxon>
        <taxon>Fomitopsis</taxon>
    </lineage>
</organism>